<name>A0AAD0PWR0_PSEAV</name>
<keyword evidence="2" id="KW-0614">Plasmid</keyword>
<dbReference type="EMBL" id="CP031226">
    <property type="protein sequence ID" value="AXH60147.1"/>
    <property type="molecule type" value="Genomic_DNA"/>
</dbReference>
<feature type="transmembrane region" description="Helical" evidence="1">
    <location>
        <begin position="64"/>
        <end position="97"/>
    </location>
</feature>
<evidence type="ECO:0000313" key="2">
    <source>
        <dbReference type="EMBL" id="AXH60147.1"/>
    </source>
</evidence>
<evidence type="ECO:0000256" key="1">
    <source>
        <dbReference type="SAM" id="Phobius"/>
    </source>
</evidence>
<keyword evidence="1" id="KW-1133">Transmembrane helix</keyword>
<dbReference type="AlphaFoldDB" id="A0AAD0PWR0"/>
<geneLocation type="plasmid" evidence="3">
    <name>pmppla107</name>
</geneLocation>
<sequence length="124" mass="13690">MSEEWPFFIKGLKKLAIFALCVTAALAIFNVIGYVSTTYGLIFVTTDGTWEVSSSYYSLRVLSLAFLGFLQAIVAIFLIMGACGFACLIYQGILYLGGYHSAMEKKRRLIAKRPAANPQISKDD</sequence>
<dbReference type="RefSeq" id="WP_005742754.1">
    <property type="nucleotide sequence ID" value="NZ_CP031226.1"/>
</dbReference>
<organism evidence="2 3">
    <name type="scientific">Pseudomonas amygdali pv. lachrymans str. M301315</name>
    <dbReference type="NCBI Taxonomy" id="629260"/>
    <lineage>
        <taxon>Bacteria</taxon>
        <taxon>Pseudomonadati</taxon>
        <taxon>Pseudomonadota</taxon>
        <taxon>Gammaproteobacteria</taxon>
        <taxon>Pseudomonadales</taxon>
        <taxon>Pseudomonadaceae</taxon>
        <taxon>Pseudomonas</taxon>
        <taxon>Pseudomonas amygdali</taxon>
    </lineage>
</organism>
<evidence type="ECO:0000313" key="3">
    <source>
        <dbReference type="Proteomes" id="UP000006426"/>
    </source>
</evidence>
<dbReference type="Proteomes" id="UP000006426">
    <property type="component" value="Plasmid pmppla107"/>
</dbReference>
<keyword evidence="1" id="KW-0472">Membrane</keyword>
<accession>A0AAD0PWR0</accession>
<proteinExistence type="predicted"/>
<gene>
    <name evidence="2" type="ORF">PLA107_033720</name>
</gene>
<protein>
    <submittedName>
        <fullName evidence="2">Uncharacterized protein</fullName>
    </submittedName>
</protein>
<keyword evidence="1" id="KW-0812">Transmembrane</keyword>
<reference evidence="2 3" key="1">
    <citation type="journal article" date="2011" name="PLoS Pathog.">
        <title>Dynamic evolution of pathogenicity revealed by sequencing and comparative genomics of 19 Pseudomonas syringae isolates.</title>
        <authorList>
            <person name="Baltrus D.A."/>
            <person name="Nishimura M.T."/>
            <person name="Romanchuk A."/>
            <person name="Chang J.H."/>
            <person name="Mukhtar M.S."/>
            <person name="Cherkis K."/>
            <person name="Roach J."/>
            <person name="Grant S.R."/>
            <person name="Jones C.D."/>
            <person name="Dangl J.L."/>
        </authorList>
    </citation>
    <scope>NUCLEOTIDE SEQUENCE [LARGE SCALE GENOMIC DNA]</scope>
    <source>
        <strain evidence="2 3">M301315</strain>
    </source>
</reference>
<dbReference type="GeneID" id="39473975"/>
<feature type="transmembrane region" description="Helical" evidence="1">
    <location>
        <begin position="15"/>
        <end position="44"/>
    </location>
</feature>